<keyword evidence="2" id="KW-1185">Reference proteome</keyword>
<organism evidence="1 2">
    <name type="scientific">Streptomyces formicae</name>
    <dbReference type="NCBI Taxonomy" id="1616117"/>
    <lineage>
        <taxon>Bacteria</taxon>
        <taxon>Bacillati</taxon>
        <taxon>Actinomycetota</taxon>
        <taxon>Actinomycetes</taxon>
        <taxon>Kitasatosporales</taxon>
        <taxon>Streptomycetaceae</taxon>
        <taxon>Streptomyces</taxon>
    </lineage>
</organism>
<protein>
    <recommendedName>
        <fullName evidence="3">Mucin</fullName>
    </recommendedName>
</protein>
<dbReference type="Proteomes" id="UP000828924">
    <property type="component" value="Chromosome"/>
</dbReference>
<evidence type="ECO:0000313" key="1">
    <source>
        <dbReference type="EMBL" id="UNM14720.1"/>
    </source>
</evidence>
<proteinExistence type="predicted"/>
<dbReference type="EMBL" id="CP071872">
    <property type="protein sequence ID" value="UNM14720.1"/>
    <property type="molecule type" value="Genomic_DNA"/>
</dbReference>
<evidence type="ECO:0008006" key="3">
    <source>
        <dbReference type="Google" id="ProtNLM"/>
    </source>
</evidence>
<evidence type="ECO:0000313" key="2">
    <source>
        <dbReference type="Proteomes" id="UP000828924"/>
    </source>
</evidence>
<gene>
    <name evidence="1" type="ORF">J4032_27565</name>
</gene>
<name>A0ABY3WW16_9ACTN</name>
<accession>A0ABY3WW16</accession>
<dbReference type="RefSeq" id="WP_242334984.1">
    <property type="nucleotide sequence ID" value="NZ_CP071872.1"/>
</dbReference>
<reference evidence="1 2" key="1">
    <citation type="submission" date="2021-03" db="EMBL/GenBank/DDBJ databases">
        <title>Complete genome of Streptomyces formicae strain 1H-GS9 (DSM 100524).</title>
        <authorList>
            <person name="Atanasov K.E."/>
            <person name="Altabella T."/>
            <person name="Ferrer A."/>
        </authorList>
    </citation>
    <scope>NUCLEOTIDE SEQUENCE [LARGE SCALE GENOMIC DNA]</scope>
    <source>
        <strain evidence="1 2">1H-GS9</strain>
    </source>
</reference>
<sequence>MTVTLERHTATATRNPRALLDAVRPRVKECTYNILESPGSDGVDLFEREIRLMMRDNVMVRNMAERILDNAVAYLITAMERPDVHLGVGKLVDIGVHQVILDTPVYFAFCDVYNGGRYKHHAPLIQRRSDGLCLRTADVIRANGFDADEELWDMDGANCSPCDNKVPDSH</sequence>